<geneLocation type="plasmid" evidence="2">
    <name>pp4</name>
</geneLocation>
<reference evidence="1 2" key="1">
    <citation type="submission" date="2017-11" db="EMBL/GenBank/DDBJ databases">
        <authorList>
            <person name="Blom J."/>
        </authorList>
    </citation>
    <scope>NUCLEOTIDE SEQUENCE [LARGE SCALE GENOMIC DNA]</scope>
    <source>
        <strain evidence="1 2">CFBP3846</strain>
        <plasmid evidence="2">pp4</plasmid>
    </source>
</reference>
<keyword evidence="1" id="KW-0614">Plasmid</keyword>
<protein>
    <recommendedName>
        <fullName evidence="3">DUF1534 domain-containing protein</fullName>
    </recommendedName>
</protein>
<name>A0ABY1UG98_PSESX</name>
<gene>
    <name evidence="1" type="ORF">CFBP3846_P400009</name>
</gene>
<keyword evidence="2" id="KW-1185">Reference proteome</keyword>
<sequence length="45" mass="5178">MSQVYHKPLSRTALRARLWDCNARRARADAMATLSVCRWLCSGVR</sequence>
<evidence type="ECO:0000313" key="1">
    <source>
        <dbReference type="EMBL" id="SOS30852.1"/>
    </source>
</evidence>
<accession>A0ABY1UG98</accession>
<organism evidence="1 2">
    <name type="scientific">Pseudomonas syringae pv. avii</name>
    <dbReference type="NCBI Taxonomy" id="663959"/>
    <lineage>
        <taxon>Bacteria</taxon>
        <taxon>Pseudomonadati</taxon>
        <taxon>Pseudomonadota</taxon>
        <taxon>Gammaproteobacteria</taxon>
        <taxon>Pseudomonadales</taxon>
        <taxon>Pseudomonadaceae</taxon>
        <taxon>Pseudomonas</taxon>
        <taxon>Pseudomonas syringae</taxon>
    </lineage>
</organism>
<evidence type="ECO:0000313" key="2">
    <source>
        <dbReference type="Proteomes" id="UP000239665"/>
    </source>
</evidence>
<dbReference type="EMBL" id="LT963406">
    <property type="protein sequence ID" value="SOS30852.1"/>
    <property type="molecule type" value="Genomic_DNA"/>
</dbReference>
<evidence type="ECO:0008006" key="3">
    <source>
        <dbReference type="Google" id="ProtNLM"/>
    </source>
</evidence>
<dbReference type="Proteomes" id="UP000239665">
    <property type="component" value="Plasmid PP4"/>
</dbReference>
<proteinExistence type="predicted"/>